<reference evidence="3" key="1">
    <citation type="journal article" date="2019" name="Int. J. Syst. Evol. Microbiol.">
        <title>The Global Catalogue of Microorganisms (GCM) 10K type strain sequencing project: providing services to taxonomists for standard genome sequencing and annotation.</title>
        <authorList>
            <consortium name="The Broad Institute Genomics Platform"/>
            <consortium name="The Broad Institute Genome Sequencing Center for Infectious Disease"/>
            <person name="Wu L."/>
            <person name="Ma J."/>
        </authorList>
    </citation>
    <scope>NUCLEOTIDE SEQUENCE [LARGE SCALE GENOMIC DNA]</scope>
    <source>
        <strain evidence="3">XZYJ18</strain>
    </source>
</reference>
<dbReference type="Pfam" id="PF13738">
    <property type="entry name" value="Pyr_redox_3"/>
    <property type="match status" value="1"/>
</dbReference>
<dbReference type="PANTHER" id="PTHR43539">
    <property type="entry name" value="FLAVIN-BINDING MONOOXYGENASE-LIKE PROTEIN (AFU_ORTHOLOGUE AFUA_4G09220)"/>
    <property type="match status" value="1"/>
</dbReference>
<dbReference type="SUPFAM" id="SSF51905">
    <property type="entry name" value="FAD/NAD(P)-binding domain"/>
    <property type="match status" value="1"/>
</dbReference>
<dbReference type="PRINTS" id="PR00368">
    <property type="entry name" value="FADPNR"/>
</dbReference>
<keyword evidence="1" id="KW-0560">Oxidoreductase</keyword>
<gene>
    <name evidence="2" type="ORF">ACFPK1_01080</name>
</gene>
<dbReference type="PANTHER" id="PTHR43539:SF78">
    <property type="entry name" value="FLAVIN-CONTAINING MONOOXYGENASE"/>
    <property type="match status" value="1"/>
</dbReference>
<dbReference type="Proteomes" id="UP001596175">
    <property type="component" value="Unassembled WGS sequence"/>
</dbReference>
<organism evidence="2 3">
    <name type="scientific">Actinomycetospora rhizophila</name>
    <dbReference type="NCBI Taxonomy" id="1416876"/>
    <lineage>
        <taxon>Bacteria</taxon>
        <taxon>Bacillati</taxon>
        <taxon>Actinomycetota</taxon>
        <taxon>Actinomycetes</taxon>
        <taxon>Pseudonocardiales</taxon>
        <taxon>Pseudonocardiaceae</taxon>
        <taxon>Actinomycetospora</taxon>
    </lineage>
</organism>
<name>A0ABV9Z5K0_9PSEU</name>
<dbReference type="InterPro" id="IPR036188">
    <property type="entry name" value="FAD/NAD-bd_sf"/>
</dbReference>
<dbReference type="RefSeq" id="WP_378019047.1">
    <property type="nucleotide sequence ID" value="NZ_JBHSKG010000001.1"/>
</dbReference>
<accession>A0ABV9Z5K0</accession>
<protein>
    <submittedName>
        <fullName evidence="2">FAD-dependent oxidoreductase</fullName>
    </submittedName>
</protein>
<dbReference type="InterPro" id="IPR050982">
    <property type="entry name" value="Auxin_biosynth/cation_transpt"/>
</dbReference>
<dbReference type="PRINTS" id="PR00411">
    <property type="entry name" value="PNDRDTASEI"/>
</dbReference>
<keyword evidence="3" id="KW-1185">Reference proteome</keyword>
<dbReference type="EMBL" id="JBHSKG010000001">
    <property type="protein sequence ID" value="MFC5136811.1"/>
    <property type="molecule type" value="Genomic_DNA"/>
</dbReference>
<evidence type="ECO:0000313" key="3">
    <source>
        <dbReference type="Proteomes" id="UP001596175"/>
    </source>
</evidence>
<evidence type="ECO:0000313" key="2">
    <source>
        <dbReference type="EMBL" id="MFC5136811.1"/>
    </source>
</evidence>
<proteinExistence type="predicted"/>
<evidence type="ECO:0000256" key="1">
    <source>
        <dbReference type="ARBA" id="ARBA00023002"/>
    </source>
</evidence>
<dbReference type="Gene3D" id="3.50.50.60">
    <property type="entry name" value="FAD/NAD(P)-binding domain"/>
    <property type="match status" value="1"/>
</dbReference>
<comment type="caution">
    <text evidence="2">The sequence shown here is derived from an EMBL/GenBank/DDBJ whole genome shotgun (WGS) entry which is preliminary data.</text>
</comment>
<sequence>MDGTTLPVVVIGAGPVGLAAAAELFEQGLEPLVLEAGEQVGASVREWGHVRLFSPWEWVVDPAAQRLLEQTGWTSPDPEQYPTGDEWVDRYLAPLADALGSRVRTDTRVVGVTRRGRDRVVDAGRDTEPLVVHVGTGSGEQRLPARAVIDASGTWTSANPLGGDGLPAIGERAAAEHIRSVVPELTDPAQRKRYAGKHVVVAGSGHSALTALAGLAELVRREPGTRVSWLLRRPGFGQVFGGGDTDQLPARGALGLRAQEAVQAGVVSAVFGFRTEHVEQGSDGRLKLVSDDDARVEDVDEVVVVTGFRPDLSWLSEVRLDLDPTLQAPARLAPLVDPNVHSCGTVYPHGAAELAQPEPGLYLAGMKSYGRAPTFLARTGYEQVRSIAAELAGDHEAAARVELILNETGVCGGAGLFDADTPAAEVAETGAASGCCGAPSEEPVGAAGARA</sequence>